<dbReference type="InterPro" id="IPR000182">
    <property type="entry name" value="GNAT_dom"/>
</dbReference>
<dbReference type="AlphaFoldDB" id="A0ABC8ATV8"/>
<sequence>MRVEMISEAAAFRERAGVFLGRDPLRHTVIATVVERAVGGGGERCGAVAFCVGAHRGRRGGWGGMYAGRGVYLGEVPGEAIAGLADAFAAAVPDAGAVEGAPADAHAFAERWSTERGEPVVGEFSSRLFRLGELVVPAVAGFARVATESDVALCAEWIAAFGAEAGGSGMEEEVVRARVGEGWLWLWEDGGETVSLAGLHPRSFGWRRIGPVYTPPAARGHGYASVLTAHLSQRGLADSDGVCLFTDLANPTSNKIYRAIGYEPVRDFVRYEFDRREA</sequence>
<dbReference type="InterPro" id="IPR016181">
    <property type="entry name" value="Acyl_CoA_acyltransferase"/>
</dbReference>
<evidence type="ECO:0000259" key="1">
    <source>
        <dbReference type="PROSITE" id="PS51186"/>
    </source>
</evidence>
<dbReference type="RefSeq" id="WP_071344812.1">
    <property type="nucleotide sequence ID" value="NZ_CP017839.1"/>
</dbReference>
<evidence type="ECO:0000313" key="2">
    <source>
        <dbReference type="EMBL" id="APA97816.1"/>
    </source>
</evidence>
<name>A0ABC8ATV8_9NOCA</name>
<dbReference type="KEGG" id="nsr:NS506_03767"/>
<evidence type="ECO:0000313" key="3">
    <source>
        <dbReference type="Proteomes" id="UP000180166"/>
    </source>
</evidence>
<dbReference type="PROSITE" id="PS51186">
    <property type="entry name" value="GNAT"/>
    <property type="match status" value="1"/>
</dbReference>
<dbReference type="Pfam" id="PF00583">
    <property type="entry name" value="Acetyltransf_1"/>
    <property type="match status" value="1"/>
</dbReference>
<dbReference type="Gene3D" id="3.40.630.30">
    <property type="match status" value="1"/>
</dbReference>
<dbReference type="Proteomes" id="UP000180166">
    <property type="component" value="Chromosome"/>
</dbReference>
<accession>A0ABC8ATV8</accession>
<dbReference type="EMBL" id="CP017839">
    <property type="protein sequence ID" value="APA97816.1"/>
    <property type="molecule type" value="Genomic_DNA"/>
</dbReference>
<feature type="domain" description="N-acetyltransferase" evidence="1">
    <location>
        <begin position="141"/>
        <end position="278"/>
    </location>
</feature>
<gene>
    <name evidence="2" type="ORF">NS506_03767</name>
</gene>
<proteinExistence type="predicted"/>
<dbReference type="SUPFAM" id="SSF55729">
    <property type="entry name" value="Acyl-CoA N-acyltransferases (Nat)"/>
    <property type="match status" value="1"/>
</dbReference>
<reference evidence="2 3" key="1">
    <citation type="submission" date="2016-10" db="EMBL/GenBank/DDBJ databases">
        <title>Genome sequence of Nocardia seriolae strain EM150506, isolated from Anguila japonica.</title>
        <authorList>
            <person name="Han H.-J."/>
        </authorList>
    </citation>
    <scope>NUCLEOTIDE SEQUENCE [LARGE SCALE GENOMIC DNA]</scope>
    <source>
        <strain evidence="2 3">EM150506</strain>
    </source>
</reference>
<organism evidence="2 3">
    <name type="scientific">Nocardia seriolae</name>
    <dbReference type="NCBI Taxonomy" id="37332"/>
    <lineage>
        <taxon>Bacteria</taxon>
        <taxon>Bacillati</taxon>
        <taxon>Actinomycetota</taxon>
        <taxon>Actinomycetes</taxon>
        <taxon>Mycobacteriales</taxon>
        <taxon>Nocardiaceae</taxon>
        <taxon>Nocardia</taxon>
    </lineage>
</organism>
<protein>
    <recommendedName>
        <fullName evidence="1">N-acetyltransferase domain-containing protein</fullName>
    </recommendedName>
</protein>